<name>F8BZ53_AFIC5</name>
<dbReference type="Pfam" id="PF20108">
    <property type="entry name" value="DUF6498"/>
    <property type="match status" value="1"/>
</dbReference>
<evidence type="ECO:0000256" key="1">
    <source>
        <dbReference type="SAM" id="Phobius"/>
    </source>
</evidence>
<reference evidence="2 3" key="1">
    <citation type="journal article" date="2011" name="J. Bacteriol.">
        <title>Complete genome sequences of the chemolithoautotrophic Oligotropha carboxidovorans strains OM4 and OM5.</title>
        <authorList>
            <person name="Volland S."/>
            <person name="Rachinger M."/>
            <person name="Strittmatter A."/>
            <person name="Daniel R."/>
            <person name="Gottschalk G."/>
            <person name="Meyer O."/>
        </authorList>
    </citation>
    <scope>NUCLEOTIDE SEQUENCE [LARGE SCALE GENOMIC DNA]</scope>
    <source>
        <strain evidence="3">ATCC 49405 / DSM 1227 / KCTC 32145 / OM5</strain>
    </source>
</reference>
<dbReference type="InterPro" id="IPR045466">
    <property type="entry name" value="DUF6498"/>
</dbReference>
<keyword evidence="1" id="KW-0812">Transmembrane</keyword>
<dbReference type="Proteomes" id="UP000007730">
    <property type="component" value="Chromosome"/>
</dbReference>
<feature type="transmembrane region" description="Helical" evidence="1">
    <location>
        <begin position="65"/>
        <end position="95"/>
    </location>
</feature>
<feature type="transmembrane region" description="Helical" evidence="1">
    <location>
        <begin position="119"/>
        <end position="139"/>
    </location>
</feature>
<dbReference type="eggNOG" id="ENOG50330QK">
    <property type="taxonomic scope" value="Bacteria"/>
</dbReference>
<evidence type="ECO:0000313" key="3">
    <source>
        <dbReference type="Proteomes" id="UP000007730"/>
    </source>
</evidence>
<dbReference type="PATRIC" id="fig|504832.7.peg.868"/>
<dbReference type="KEGG" id="ocg:OCA5_c08220"/>
<dbReference type="OrthoDB" id="278054at2"/>
<accession>F8BZ53</accession>
<sequence>MPGETAAASLLILSNLIPIAGIALWGWDAFVLLCLYWLETAIIGFWIMVRYILLSHPPGSLTVRAVLGAMAICSFFVFHASIFMSVHMGFLWALFAGDWAKRIHTPTEAVHLLLIGEALWIPLAMAIVGQGGMTLIDLVRRFVLRRPVTIDTAGLVTGFYKRILLMHAAIMIGAFVALKIGSTGPLVVLVLLKTMVEFVVLFRMRRDTGTTVTSKK</sequence>
<organism evidence="2 3">
    <name type="scientific">Afipia carboxidovorans (strain ATCC 49405 / DSM 1227 / KCTC 32145 / OM5)</name>
    <name type="common">Oligotropha carboxidovorans</name>
    <dbReference type="NCBI Taxonomy" id="504832"/>
    <lineage>
        <taxon>Bacteria</taxon>
        <taxon>Pseudomonadati</taxon>
        <taxon>Pseudomonadota</taxon>
        <taxon>Alphaproteobacteria</taxon>
        <taxon>Hyphomicrobiales</taxon>
        <taxon>Nitrobacteraceae</taxon>
        <taxon>Afipia</taxon>
    </lineage>
</organism>
<evidence type="ECO:0000313" key="2">
    <source>
        <dbReference type="EMBL" id="AEI05544.1"/>
    </source>
</evidence>
<feature type="transmembrane region" description="Helical" evidence="1">
    <location>
        <begin position="30"/>
        <end position="53"/>
    </location>
</feature>
<dbReference type="RefSeq" id="WP_013912861.1">
    <property type="nucleotide sequence ID" value="NC_011386.1"/>
</dbReference>
<feature type="transmembrane region" description="Helical" evidence="1">
    <location>
        <begin position="7"/>
        <end position="24"/>
    </location>
</feature>
<gene>
    <name evidence="2" type="ordered locus">OCA5_c08220</name>
</gene>
<keyword evidence="1" id="KW-1133">Transmembrane helix</keyword>
<dbReference type="AlphaFoldDB" id="F8BZ53"/>
<keyword evidence="3" id="KW-1185">Reference proteome</keyword>
<evidence type="ECO:0008006" key="4">
    <source>
        <dbReference type="Google" id="ProtNLM"/>
    </source>
</evidence>
<dbReference type="EMBL" id="CP002826">
    <property type="protein sequence ID" value="AEI05544.1"/>
    <property type="molecule type" value="Genomic_DNA"/>
</dbReference>
<proteinExistence type="predicted"/>
<dbReference type="HOGENOM" id="CLU_1197751_0_0_5"/>
<protein>
    <recommendedName>
        <fullName evidence="4">Transmembrane protein</fullName>
    </recommendedName>
</protein>
<keyword evidence="1" id="KW-0472">Membrane</keyword>